<dbReference type="Pfam" id="PF11409">
    <property type="entry name" value="SARA"/>
    <property type="match status" value="1"/>
</dbReference>
<dbReference type="CDD" id="cd15729">
    <property type="entry name" value="FYVE_endofin"/>
    <property type="match status" value="1"/>
</dbReference>
<dbReference type="Gene3D" id="4.10.720.10">
    <property type="entry name" value="Smad anchor for receptor activation, Smad-binding domain"/>
    <property type="match status" value="1"/>
</dbReference>
<dbReference type="GO" id="GO:0016197">
    <property type="term" value="P:endosomal transport"/>
    <property type="evidence" value="ECO:0007669"/>
    <property type="project" value="TreeGrafter"/>
</dbReference>
<dbReference type="Gene3D" id="3.30.1360.220">
    <property type="entry name" value="Domain of unknown function (DUF3480), N-terminal subdomain"/>
    <property type="match status" value="2"/>
</dbReference>
<dbReference type="SMART" id="SM00064">
    <property type="entry name" value="FYVE"/>
    <property type="match status" value="1"/>
</dbReference>
<dbReference type="KEGG" id="lgi:LOTGIDRAFT_193725"/>
<evidence type="ECO:0000256" key="2">
    <source>
        <dbReference type="ARBA" id="ARBA00022771"/>
    </source>
</evidence>
<evidence type="ECO:0000256" key="1">
    <source>
        <dbReference type="ARBA" id="ARBA00022723"/>
    </source>
</evidence>
<dbReference type="CTD" id="20245038"/>
<dbReference type="OMA" id="EAMGECA"/>
<dbReference type="EMBL" id="KB202752">
    <property type="protein sequence ID" value="ESO88131.1"/>
    <property type="molecule type" value="Genomic_DNA"/>
</dbReference>
<evidence type="ECO:0000256" key="5">
    <source>
        <dbReference type="SAM" id="MobiDB-lite"/>
    </source>
</evidence>
<feature type="region of interest" description="Disordered" evidence="5">
    <location>
        <begin position="143"/>
        <end position="199"/>
    </location>
</feature>
<dbReference type="SMART" id="SM01421">
    <property type="entry name" value="DUF3480"/>
    <property type="match status" value="1"/>
</dbReference>
<organism evidence="7 8">
    <name type="scientific">Lottia gigantea</name>
    <name type="common">Giant owl limpet</name>
    <dbReference type="NCBI Taxonomy" id="225164"/>
    <lineage>
        <taxon>Eukaryota</taxon>
        <taxon>Metazoa</taxon>
        <taxon>Spiralia</taxon>
        <taxon>Lophotrochozoa</taxon>
        <taxon>Mollusca</taxon>
        <taxon>Gastropoda</taxon>
        <taxon>Patellogastropoda</taxon>
        <taxon>Lottioidea</taxon>
        <taxon>Lottiidae</taxon>
        <taxon>Lottia</taxon>
    </lineage>
</organism>
<keyword evidence="3" id="KW-0862">Zinc</keyword>
<dbReference type="OrthoDB" id="5872154at2759"/>
<protein>
    <recommendedName>
        <fullName evidence="6">FYVE-type domain-containing protein</fullName>
    </recommendedName>
</protein>
<dbReference type="SUPFAM" id="SSF57903">
    <property type="entry name" value="FYVE/PHD zinc finger"/>
    <property type="match status" value="1"/>
</dbReference>
<dbReference type="InterPro" id="IPR013083">
    <property type="entry name" value="Znf_RING/FYVE/PHD"/>
</dbReference>
<dbReference type="SMART" id="SM01422">
    <property type="entry name" value="SARA"/>
    <property type="match status" value="1"/>
</dbReference>
<dbReference type="InterPro" id="IPR011011">
    <property type="entry name" value="Znf_FYVE_PHD"/>
</dbReference>
<dbReference type="GO" id="GO:0031901">
    <property type="term" value="C:early endosome membrane"/>
    <property type="evidence" value="ECO:0007669"/>
    <property type="project" value="TreeGrafter"/>
</dbReference>
<dbReference type="Proteomes" id="UP000030746">
    <property type="component" value="Unassembled WGS sequence"/>
</dbReference>
<dbReference type="PANTHER" id="PTHR46319">
    <property type="entry name" value="ZINC FINGER FYVE DOMAIN-CONTAINING PROTEIN"/>
    <property type="match status" value="1"/>
</dbReference>
<dbReference type="STRING" id="225164.V4A4E7"/>
<keyword evidence="8" id="KW-1185">Reference proteome</keyword>
<gene>
    <name evidence="7" type="ORF">LOTGIDRAFT_193725</name>
</gene>
<name>V4A4E7_LOTGI</name>
<dbReference type="InterPro" id="IPR037145">
    <property type="entry name" value="SARA_Smad-bd_sf"/>
</dbReference>
<evidence type="ECO:0000259" key="6">
    <source>
        <dbReference type="PROSITE" id="PS50178"/>
    </source>
</evidence>
<dbReference type="InterPro" id="IPR017455">
    <property type="entry name" value="Znf_FYVE-rel"/>
</dbReference>
<dbReference type="Pfam" id="PF01363">
    <property type="entry name" value="FYVE"/>
    <property type="match status" value="1"/>
</dbReference>
<accession>V4A4E7</accession>
<dbReference type="RefSeq" id="XP_009061159.1">
    <property type="nucleotide sequence ID" value="XM_009062911.1"/>
</dbReference>
<evidence type="ECO:0000313" key="8">
    <source>
        <dbReference type="Proteomes" id="UP000030746"/>
    </source>
</evidence>
<dbReference type="InterPro" id="IPR000306">
    <property type="entry name" value="Znf_FYVE"/>
</dbReference>
<evidence type="ECO:0000256" key="4">
    <source>
        <dbReference type="PROSITE-ProRule" id="PRU00091"/>
    </source>
</evidence>
<reference evidence="7 8" key="1">
    <citation type="journal article" date="2013" name="Nature">
        <title>Insights into bilaterian evolution from three spiralian genomes.</title>
        <authorList>
            <person name="Simakov O."/>
            <person name="Marletaz F."/>
            <person name="Cho S.J."/>
            <person name="Edsinger-Gonzales E."/>
            <person name="Havlak P."/>
            <person name="Hellsten U."/>
            <person name="Kuo D.H."/>
            <person name="Larsson T."/>
            <person name="Lv J."/>
            <person name="Arendt D."/>
            <person name="Savage R."/>
            <person name="Osoegawa K."/>
            <person name="de Jong P."/>
            <person name="Grimwood J."/>
            <person name="Chapman J.A."/>
            <person name="Shapiro H."/>
            <person name="Aerts A."/>
            <person name="Otillar R.P."/>
            <person name="Terry A.Y."/>
            <person name="Boore J.L."/>
            <person name="Grigoriev I.V."/>
            <person name="Lindberg D.R."/>
            <person name="Seaver E.C."/>
            <person name="Weisblat D.A."/>
            <person name="Putnam N.H."/>
            <person name="Rokhsar D.S."/>
        </authorList>
    </citation>
    <scope>NUCLEOTIDE SEQUENCE [LARGE SCALE GENOMIC DNA]</scope>
</reference>
<keyword evidence="2 4" id="KW-0863">Zinc-finger</keyword>
<dbReference type="FunFam" id="3.30.40.10:FF:000084">
    <property type="entry name" value="Zinc finger, FYVE domain-containing 9b"/>
    <property type="match status" value="1"/>
</dbReference>
<proteinExistence type="predicted"/>
<sequence>MVAPDWLPDSEALNCMQCQARFTFTKRRHHCRACGKIFCSLCCSMKSKLVYMENKEARVCLSCHQILQAGKLYFHFILLFSEKSDSYNPHPNNPSDYCSTVPISQQLNPPNSNPTVLVPSGVLKRDGTQRRSAEPKQVMFSDGIRPGGDLTELDGSNDTSLPFRRTGRIQKKVEKQGGQSSPKTRRVRNTNNQRNLIPDDGLPPLYTKIEGTSDILLYFLDEESEPVIFAVNKNLFILVKMLNLDCCVKRSVWCFTSRGMCTVGQNEIIILLEVVEDELSPPRDIFMQYSNIYEEASKGNVINDLGYSIFNQNFLGNREHGGFLYITPTFQCLQKLILPEPPYLIGILLQKWETPWAKVFPLRLLLRLGAEFRYYPCPLVSIRNRKPVFFEIGHTIMNLLADFRNYQYMLPQNRGVFIHMEDKKTVISFPRNRYDDLMKVVNNSNEHVMALGASFSTEADSHLVCIQSEEGNYQTQAINIQNKVRKVTGASFVVFNGALKPSSGLTAKSSIVEDGLMVQITLESMNALKEAIKNMLDYTIACGSMTSPQPEELICIQWVEEDRIVNMGVKSPIDGMSMSSVESIRVHKATDYVGENRSIRWTEVFFIQNEDTGSRWEPVDLSRLGEMLASSFCIAMTPHLDRLKEASLTKLGLRVRLDSESVGYEIGGNNEKLPDFYMNDLDSALIPVIHGAASQNQDGPIVMELIFHVLD</sequence>
<dbReference type="PROSITE" id="PS50178">
    <property type="entry name" value="ZF_FYVE"/>
    <property type="match status" value="1"/>
</dbReference>
<dbReference type="HOGENOM" id="CLU_016038_0_0_1"/>
<evidence type="ECO:0000313" key="7">
    <source>
        <dbReference type="EMBL" id="ESO88131.1"/>
    </source>
</evidence>
<dbReference type="FunFam" id="3.30.500.40:FF:000001">
    <property type="entry name" value="Zinc finger, FYVE domain-containing 9a"/>
    <property type="match status" value="1"/>
</dbReference>
<dbReference type="Gene3D" id="3.30.40.10">
    <property type="entry name" value="Zinc/RING finger domain, C3HC4 (zinc finger)"/>
    <property type="match status" value="1"/>
</dbReference>
<dbReference type="InterPro" id="IPR024608">
    <property type="entry name" value="SARA-like_SBD"/>
</dbReference>
<dbReference type="GeneID" id="20245038"/>
<keyword evidence="1" id="KW-0479">Metal-binding</keyword>
<dbReference type="GO" id="GO:0008270">
    <property type="term" value="F:zinc ion binding"/>
    <property type="evidence" value="ECO:0007669"/>
    <property type="project" value="UniProtKB-KW"/>
</dbReference>
<dbReference type="Pfam" id="PF11979">
    <property type="entry name" value="SARA_C"/>
    <property type="match status" value="1"/>
</dbReference>
<evidence type="ECO:0000256" key="3">
    <source>
        <dbReference type="ARBA" id="ARBA00022833"/>
    </source>
</evidence>
<dbReference type="InterPro" id="IPR022557">
    <property type="entry name" value="SARA-like_C"/>
</dbReference>
<dbReference type="Gene3D" id="3.30.500.40">
    <property type="match status" value="1"/>
</dbReference>
<dbReference type="AlphaFoldDB" id="V4A4E7"/>
<dbReference type="PANTHER" id="PTHR46319:SF3">
    <property type="entry name" value="ZINC FINGER FYVE DOMAIN-CONTAINING PROTEIN"/>
    <property type="match status" value="1"/>
</dbReference>
<feature type="domain" description="FYVE-type" evidence="6">
    <location>
        <begin position="9"/>
        <end position="68"/>
    </location>
</feature>